<dbReference type="Proteomes" id="UP000030710">
    <property type="component" value="Unassembled WGS sequence"/>
</dbReference>
<name>U1MUW7_9EURY</name>
<proteinExistence type="predicted"/>
<organism evidence="1 2">
    <name type="scientific">Haloquadratum walsbyi J07HQW2</name>
    <dbReference type="NCBI Taxonomy" id="1238425"/>
    <lineage>
        <taxon>Archaea</taxon>
        <taxon>Methanobacteriati</taxon>
        <taxon>Methanobacteriota</taxon>
        <taxon>Stenosarchaea group</taxon>
        <taxon>Halobacteria</taxon>
        <taxon>Halobacteriales</taxon>
        <taxon>Haloferacaceae</taxon>
        <taxon>Haloquadratum</taxon>
    </lineage>
</organism>
<gene>
    <name evidence="1" type="ORF">J07HQW2_00613</name>
</gene>
<accession>U1MUW7</accession>
<reference evidence="1 2" key="1">
    <citation type="journal article" date="2013" name="PLoS ONE">
        <title>Assembly-driven community genomics of a hypersaline microbial ecosystem.</title>
        <authorList>
            <person name="Podell S."/>
            <person name="Ugalde J.A."/>
            <person name="Narasingarao P."/>
            <person name="Banfield J.F."/>
            <person name="Heidelberg K.B."/>
            <person name="Allen E.E."/>
        </authorList>
    </citation>
    <scope>NUCLEOTIDE SEQUENCE [LARGE SCALE GENOMIC DNA]</scope>
    <source>
        <strain evidence="2">J07HQW2</strain>
    </source>
</reference>
<dbReference type="HOGENOM" id="CLU_113592_0_0_2"/>
<evidence type="ECO:0000313" key="1">
    <source>
        <dbReference type="EMBL" id="ERG94179.1"/>
    </source>
</evidence>
<protein>
    <submittedName>
        <fullName evidence="1">Uncharacterized protein</fullName>
    </submittedName>
</protein>
<dbReference type="eggNOG" id="arCOG03131">
    <property type="taxonomic scope" value="Archaea"/>
</dbReference>
<dbReference type="EMBL" id="KE356561">
    <property type="protein sequence ID" value="ERG94179.1"/>
    <property type="molecule type" value="Genomic_DNA"/>
</dbReference>
<dbReference type="AlphaFoldDB" id="U1MUW7"/>
<evidence type="ECO:0000313" key="2">
    <source>
        <dbReference type="Proteomes" id="UP000030710"/>
    </source>
</evidence>
<sequence length="183" mass="21036">MAKNTQRDRVWVTALESDNFTKHDIINRADAGDRTVHDVLKTMIDAELLNQTTECCKVERGDNMVIQEVTVYRTPDTQVYGMSESVESDARYVIGCPECRGTKTRQIDSKVVKEARQKKRTCDNCDTRVELIKDNRPNPPICPKCDEEAIDVIERESSSRYIHEIYPQDVDVINRTDSCYVQT</sequence>
<dbReference type="RefSeq" id="WP_021053672.1">
    <property type="nucleotide sequence ID" value="NZ_KE356561.1"/>
</dbReference>